<evidence type="ECO:0000259" key="9">
    <source>
        <dbReference type="Pfam" id="PF13614"/>
    </source>
</evidence>
<evidence type="ECO:0000256" key="6">
    <source>
        <dbReference type="ARBA" id="ARBA00023004"/>
    </source>
</evidence>
<evidence type="ECO:0000313" key="10">
    <source>
        <dbReference type="EMBL" id="EDQ87888.1"/>
    </source>
</evidence>
<evidence type="ECO:0000256" key="7">
    <source>
        <dbReference type="ARBA" id="ARBA00023014"/>
    </source>
</evidence>
<dbReference type="KEGG" id="mbr:MONBRDRAFT_9650"/>
<dbReference type="Proteomes" id="UP000001357">
    <property type="component" value="Unassembled WGS sequence"/>
</dbReference>
<evidence type="ECO:0000313" key="11">
    <source>
        <dbReference type="Proteomes" id="UP000001357"/>
    </source>
</evidence>
<evidence type="ECO:0000256" key="3">
    <source>
        <dbReference type="ARBA" id="ARBA00022515"/>
    </source>
</evidence>
<dbReference type="GO" id="GO:0006270">
    <property type="term" value="P:DNA replication initiation"/>
    <property type="evidence" value="ECO:0000318"/>
    <property type="project" value="GO_Central"/>
</dbReference>
<dbReference type="PANTHER" id="PTHR10537:SF3">
    <property type="entry name" value="DNA PRIMASE LARGE SUBUNIT"/>
    <property type="match status" value="1"/>
</dbReference>
<dbReference type="Gene3D" id="3.40.50.300">
    <property type="entry name" value="P-loop containing nucleotide triphosphate hydrolases"/>
    <property type="match status" value="2"/>
</dbReference>
<keyword evidence="4" id="KW-0235">DNA replication</keyword>
<dbReference type="AlphaFoldDB" id="A9V3Y8"/>
<dbReference type="InterPro" id="IPR027417">
    <property type="entry name" value="P-loop_NTPase"/>
</dbReference>
<feature type="domain" description="AAA" evidence="9">
    <location>
        <begin position="398"/>
        <end position="569"/>
    </location>
</feature>
<keyword evidence="3" id="KW-0639">Primosome</keyword>
<evidence type="ECO:0000256" key="1">
    <source>
        <dbReference type="ARBA" id="ARBA00001966"/>
    </source>
</evidence>
<dbReference type="GO" id="GO:0005658">
    <property type="term" value="C:alpha DNA polymerase:primase complex"/>
    <property type="evidence" value="ECO:0000318"/>
    <property type="project" value="GO_Central"/>
</dbReference>
<dbReference type="GO" id="GO:0006269">
    <property type="term" value="P:DNA replication, synthesis of primer"/>
    <property type="evidence" value="ECO:0000318"/>
    <property type="project" value="GO_Central"/>
</dbReference>
<dbReference type="InterPro" id="IPR025669">
    <property type="entry name" value="AAA_dom"/>
</dbReference>
<evidence type="ECO:0008006" key="12">
    <source>
        <dbReference type="Google" id="ProtNLM"/>
    </source>
</evidence>
<dbReference type="Pfam" id="PF13614">
    <property type="entry name" value="AAA_31"/>
    <property type="match status" value="1"/>
</dbReference>
<sequence>MLSLLRDGVAGSLSLDELVLAVTARVQALRALSEYSHVDSAEAFHVADIPPWPKKGGSCIDKAAPARLLPSASRLLAVDMCNGSAPPLLDRCSSALVALALLTGPSEWRRSLVQREALLAVRRLRLEPTLARLQQFAAHTRVKIRLESSDVDMLDESGTRAWQALHAYWHRNEPTSEKISVPFEQGLAFLRCMRPNAYVHGGRVIMSIDQVPVVLIEAAERTLRQELHVFARARAQILQDEERVVEVLDWIQGLWSAYTIPEVSLQVDGAGLCVTESVELFTSEYRQAMGAAAVARKRYAYSIRHLYGLEGSRIDHSPQSCSDVLQGEGCPFRSADAQQLKQALHVRADQVDIVTGDGDHPLAMPMPSIQDQMVQERQNQRSEVLESMENEYREHKVKIIANFNYKGGIGKTTSSMALGWELAEQGKRRNSLFLAFAPTMCDIRDVRLLPAQVVNIPLSSQREERPFSTVTKDNAKRSKALFLLPGALQVSKFAASILKSEGGASRADKFCTPRNVLQMTAWYYNIDTIVLDLAPSLDAFTRLCAMSAHAIITPCLTDLFSCEALSVVTSLFQGRAREEAERGPMDDERKLRRLLNLFEAEEPNWNEWLQQEIEIAERYRPDLMRPSGPKFLGCVITRYQRAHVVGGMTRNAHFWYDRLKQRILGLIGTLGSVDFEGQDKHCEWYQTNLGVLGWIEDANQLSAISHREGIPVCHIRPEMLKTSVTDDQGNTRLRSMEARERHRILVDTLPRMRVAMVALVQRLLKGLDEIDA</sequence>
<keyword evidence="6" id="KW-0408">Iron</keyword>
<evidence type="ECO:0000259" key="8">
    <source>
        <dbReference type="Pfam" id="PF04104"/>
    </source>
</evidence>
<protein>
    <recommendedName>
        <fullName evidence="12">AAA domain-containing protein</fullName>
    </recommendedName>
</protein>
<dbReference type="InParanoid" id="A9V3Y8"/>
<evidence type="ECO:0000256" key="2">
    <source>
        <dbReference type="ARBA" id="ARBA00022485"/>
    </source>
</evidence>
<keyword evidence="11" id="KW-1185">Reference proteome</keyword>
<dbReference type="STRING" id="81824.A9V3Y8"/>
<evidence type="ECO:0000256" key="4">
    <source>
        <dbReference type="ARBA" id="ARBA00022705"/>
    </source>
</evidence>
<proteinExistence type="predicted"/>
<reference evidence="10 11" key="1">
    <citation type="journal article" date="2008" name="Nature">
        <title>The genome of the choanoflagellate Monosiga brevicollis and the origin of metazoans.</title>
        <authorList>
            <consortium name="JGI Sequencing"/>
            <person name="King N."/>
            <person name="Westbrook M.J."/>
            <person name="Young S.L."/>
            <person name="Kuo A."/>
            <person name="Abedin M."/>
            <person name="Chapman J."/>
            <person name="Fairclough S."/>
            <person name="Hellsten U."/>
            <person name="Isogai Y."/>
            <person name="Letunic I."/>
            <person name="Marr M."/>
            <person name="Pincus D."/>
            <person name="Putnam N."/>
            <person name="Rokas A."/>
            <person name="Wright K.J."/>
            <person name="Zuzow R."/>
            <person name="Dirks W."/>
            <person name="Good M."/>
            <person name="Goodstein D."/>
            <person name="Lemons D."/>
            <person name="Li W."/>
            <person name="Lyons J.B."/>
            <person name="Morris A."/>
            <person name="Nichols S."/>
            <person name="Richter D.J."/>
            <person name="Salamov A."/>
            <person name="Bork P."/>
            <person name="Lim W.A."/>
            <person name="Manning G."/>
            <person name="Miller W.T."/>
            <person name="McGinnis W."/>
            <person name="Shapiro H."/>
            <person name="Tjian R."/>
            <person name="Grigoriev I.V."/>
            <person name="Rokhsar D."/>
        </authorList>
    </citation>
    <scope>NUCLEOTIDE SEQUENCE [LARGE SCALE GENOMIC DNA]</scope>
    <source>
        <strain evidence="11">MX1 / ATCC 50154</strain>
    </source>
</reference>
<keyword evidence="7" id="KW-0411">Iron-sulfur</keyword>
<gene>
    <name evidence="10" type="ORF">MONBRDRAFT_9650</name>
</gene>
<dbReference type="Gene3D" id="1.20.930.80">
    <property type="match status" value="1"/>
</dbReference>
<dbReference type="GeneID" id="5892686"/>
<dbReference type="EMBL" id="CH991557">
    <property type="protein sequence ID" value="EDQ87888.1"/>
    <property type="molecule type" value="Genomic_DNA"/>
</dbReference>
<dbReference type="InterPro" id="IPR007238">
    <property type="entry name" value="DNA_primase_lsu_euk/arc"/>
</dbReference>
<dbReference type="SUPFAM" id="SSF52540">
    <property type="entry name" value="P-loop containing nucleoside triphosphate hydrolases"/>
    <property type="match status" value="1"/>
</dbReference>
<organism evidence="10 11">
    <name type="scientific">Monosiga brevicollis</name>
    <name type="common">Choanoflagellate</name>
    <dbReference type="NCBI Taxonomy" id="81824"/>
    <lineage>
        <taxon>Eukaryota</taxon>
        <taxon>Choanoflagellata</taxon>
        <taxon>Craspedida</taxon>
        <taxon>Salpingoecidae</taxon>
        <taxon>Monosiga</taxon>
    </lineage>
</organism>
<accession>A9V3Y8</accession>
<comment type="cofactor">
    <cofactor evidence="1">
        <name>[4Fe-4S] cluster</name>
        <dbReference type="ChEBI" id="CHEBI:49883"/>
    </cofactor>
</comment>
<dbReference type="CDD" id="cd02042">
    <property type="entry name" value="ParAB_family"/>
    <property type="match status" value="1"/>
</dbReference>
<keyword evidence="5" id="KW-0479">Metal-binding</keyword>
<name>A9V3Y8_MONBE</name>
<dbReference type="eggNOG" id="KOG2267">
    <property type="taxonomic scope" value="Eukaryota"/>
</dbReference>
<dbReference type="PANTHER" id="PTHR10537">
    <property type="entry name" value="DNA PRIMASE LARGE SUBUNIT"/>
    <property type="match status" value="1"/>
</dbReference>
<keyword evidence="2" id="KW-0004">4Fe-4S</keyword>
<dbReference type="GO" id="GO:0046872">
    <property type="term" value="F:metal ion binding"/>
    <property type="evidence" value="ECO:0007669"/>
    <property type="project" value="UniProtKB-KW"/>
</dbReference>
<dbReference type="Pfam" id="PF04104">
    <property type="entry name" value="DNA_primase_lrg"/>
    <property type="match status" value="1"/>
</dbReference>
<dbReference type="GO" id="GO:0051539">
    <property type="term" value="F:4 iron, 4 sulfur cluster binding"/>
    <property type="evidence" value="ECO:0007669"/>
    <property type="project" value="UniProtKB-KW"/>
</dbReference>
<dbReference type="InterPro" id="IPR058560">
    <property type="entry name" value="DNA_primase_C"/>
</dbReference>
<evidence type="ECO:0000256" key="5">
    <source>
        <dbReference type="ARBA" id="ARBA00022723"/>
    </source>
</evidence>
<feature type="domain" description="DNA primase large subunit C-terminal" evidence="8">
    <location>
        <begin position="268"/>
        <end position="346"/>
    </location>
</feature>
<dbReference type="RefSeq" id="XP_001747421.1">
    <property type="nucleotide sequence ID" value="XM_001747369.1"/>
</dbReference>